<comment type="caution">
    <text evidence="10">The sequence shown here is derived from an EMBL/GenBank/DDBJ whole genome shotgun (WGS) entry which is preliminary data.</text>
</comment>
<keyword evidence="6 9" id="KW-0732">Signal</keyword>
<dbReference type="PANTHER" id="PTHR33285:SF33">
    <property type="entry name" value="PHYTOSULFOKINE"/>
    <property type="match status" value="1"/>
</dbReference>
<feature type="chain" id="PRO_5033111902" description="Phytosulfokine" evidence="9">
    <location>
        <begin position="24"/>
        <end position="88"/>
    </location>
</feature>
<feature type="signal peptide" evidence="9">
    <location>
        <begin position="1"/>
        <end position="23"/>
    </location>
</feature>
<protein>
    <recommendedName>
        <fullName evidence="9">Phytosulfokine</fullName>
    </recommendedName>
    <component>
        <recommendedName>
            <fullName evidence="9">Phytosulfokine-alpha</fullName>
            <shortName evidence="9">PSK-alpha</shortName>
            <shortName evidence="9">Phytosulfokine-a</shortName>
        </recommendedName>
    </component>
    <component>
        <recommendedName>
            <fullName evidence="9">Phytosulfokine-beta</fullName>
            <shortName evidence="9">PSK-beta</shortName>
            <shortName evidence="9">Phytosulfokine-b</shortName>
        </recommendedName>
    </component>
</protein>
<dbReference type="InterPro" id="IPR009438">
    <property type="entry name" value="Phytosulfokine"/>
</dbReference>
<dbReference type="PANTHER" id="PTHR33285">
    <property type="entry name" value="PHYTOSULFOKINES 3"/>
    <property type="match status" value="1"/>
</dbReference>
<proteinExistence type="inferred from homology"/>
<evidence type="ECO:0000256" key="9">
    <source>
        <dbReference type="RuleBase" id="RU368031"/>
    </source>
</evidence>
<dbReference type="GO" id="GO:0008083">
    <property type="term" value="F:growth factor activity"/>
    <property type="evidence" value="ECO:0007669"/>
    <property type="project" value="UniProtKB-UniRule"/>
</dbReference>
<dbReference type="EMBL" id="BMAC01000608">
    <property type="protein sequence ID" value="GFQ00102.1"/>
    <property type="molecule type" value="Genomic_DNA"/>
</dbReference>
<reference evidence="10" key="1">
    <citation type="submission" date="2020-07" db="EMBL/GenBank/DDBJ databases">
        <title>Ethylene signaling mediates host invasion by parasitic plants.</title>
        <authorList>
            <person name="Yoshida S."/>
        </authorList>
    </citation>
    <scope>NUCLEOTIDE SEQUENCE</scope>
    <source>
        <strain evidence="10">Okayama</strain>
    </source>
</reference>
<keyword evidence="5 9" id="KW-0765">Sulfation</keyword>
<gene>
    <name evidence="10" type="ORF">PHJA_002154200</name>
</gene>
<dbReference type="GO" id="GO:0008283">
    <property type="term" value="P:cell population proliferation"/>
    <property type="evidence" value="ECO:0007669"/>
    <property type="project" value="UniProtKB-UniRule"/>
</dbReference>
<sequence length="88" mass="10027">MKQISNAAIISLILLIIISNTSARFIPYSHQGGSFVTKPNKITPQQNDFPSMMGLEKLCGDKYGESCEKRRMFAEAHLDYIYTQHYQP</sequence>
<comment type="PTM">
    <text evidence="9">PSK-alpha is produced by endopeptidase digestion. PSK-beta is produced from PSK-alpha by exopeptidase digestion.</text>
</comment>
<comment type="PTM">
    <text evidence="9">Sulfation is important for activity and for the binding to a putative membrane receptor.</text>
</comment>
<comment type="function">
    <text evidence="9">Promotes plant cell differentiation, organogenesis and somatic embryogenesis as well as cell proliferation.</text>
</comment>
<keyword evidence="4 9" id="KW-0964">Secreted</keyword>
<evidence type="ECO:0000256" key="7">
    <source>
        <dbReference type="ARBA" id="ARBA00022782"/>
    </source>
</evidence>
<evidence type="ECO:0000256" key="5">
    <source>
        <dbReference type="ARBA" id="ARBA00022641"/>
    </source>
</evidence>
<evidence type="ECO:0000313" key="10">
    <source>
        <dbReference type="EMBL" id="GFQ00102.1"/>
    </source>
</evidence>
<dbReference type="Proteomes" id="UP000653305">
    <property type="component" value="Unassembled WGS sequence"/>
</dbReference>
<comment type="subcellular location">
    <subcellularLocation>
        <location evidence="1 9">Secreted</location>
    </subcellularLocation>
</comment>
<dbReference type="GO" id="GO:0005576">
    <property type="term" value="C:extracellular region"/>
    <property type="evidence" value="ECO:0007669"/>
    <property type="project" value="UniProtKB-SubCell"/>
</dbReference>
<evidence type="ECO:0000256" key="2">
    <source>
        <dbReference type="ARBA" id="ARBA00010781"/>
    </source>
</evidence>
<evidence type="ECO:0000256" key="6">
    <source>
        <dbReference type="ARBA" id="ARBA00022729"/>
    </source>
</evidence>
<evidence type="ECO:0000256" key="4">
    <source>
        <dbReference type="ARBA" id="ARBA00022525"/>
    </source>
</evidence>
<name>A0A830D178_9LAMI</name>
<dbReference type="AlphaFoldDB" id="A0A830D178"/>
<dbReference type="Pfam" id="PF06404">
    <property type="entry name" value="PSK"/>
    <property type="match status" value="1"/>
</dbReference>
<organism evidence="10 11">
    <name type="scientific">Phtheirospermum japonicum</name>
    <dbReference type="NCBI Taxonomy" id="374723"/>
    <lineage>
        <taxon>Eukaryota</taxon>
        <taxon>Viridiplantae</taxon>
        <taxon>Streptophyta</taxon>
        <taxon>Embryophyta</taxon>
        <taxon>Tracheophyta</taxon>
        <taxon>Spermatophyta</taxon>
        <taxon>Magnoliopsida</taxon>
        <taxon>eudicotyledons</taxon>
        <taxon>Gunneridae</taxon>
        <taxon>Pentapetalae</taxon>
        <taxon>asterids</taxon>
        <taxon>lamiids</taxon>
        <taxon>Lamiales</taxon>
        <taxon>Orobanchaceae</taxon>
        <taxon>Orobanchaceae incertae sedis</taxon>
        <taxon>Phtheirospermum</taxon>
    </lineage>
</organism>
<dbReference type="OrthoDB" id="1914102at2759"/>
<dbReference type="GO" id="GO:0030154">
    <property type="term" value="P:cell differentiation"/>
    <property type="evidence" value="ECO:0007669"/>
    <property type="project" value="UniProtKB-UniRule"/>
</dbReference>
<keyword evidence="11" id="KW-1185">Reference proteome</keyword>
<keyword evidence="3 9" id="KW-0217">Developmental protein</keyword>
<accession>A0A830D178</accession>
<evidence type="ECO:0000256" key="3">
    <source>
        <dbReference type="ARBA" id="ARBA00022473"/>
    </source>
</evidence>
<evidence type="ECO:0000313" key="11">
    <source>
        <dbReference type="Proteomes" id="UP000653305"/>
    </source>
</evidence>
<keyword evidence="8 9" id="KW-0339">Growth factor</keyword>
<evidence type="ECO:0000256" key="8">
    <source>
        <dbReference type="ARBA" id="ARBA00023030"/>
    </source>
</evidence>
<comment type="similarity">
    <text evidence="2 9">Belongs to the phytosulfokine family.</text>
</comment>
<keyword evidence="7 9" id="KW-0221">Differentiation</keyword>
<evidence type="ECO:0000256" key="1">
    <source>
        <dbReference type="ARBA" id="ARBA00004613"/>
    </source>
</evidence>